<keyword evidence="3 6" id="KW-0489">Methyltransferase</keyword>
<dbReference type="SUPFAM" id="SSF53790">
    <property type="entry name" value="Tetrapyrrole methylase"/>
    <property type="match status" value="1"/>
</dbReference>
<dbReference type="InterPro" id="IPR014777">
    <property type="entry name" value="4pyrrole_Mease_sub1"/>
</dbReference>
<dbReference type="PaxDb" id="123214-PERMA_0782"/>
<dbReference type="PANTHER" id="PTHR46111">
    <property type="entry name" value="RIBOSOMAL RNA SMALL SUBUNIT METHYLTRANSFERASE I"/>
    <property type="match status" value="1"/>
</dbReference>
<keyword evidence="1 6" id="KW-0963">Cytoplasm</keyword>
<feature type="domain" description="Tetrapyrrole methylase" evidence="7">
    <location>
        <begin position="3"/>
        <end position="203"/>
    </location>
</feature>
<dbReference type="InterPro" id="IPR014776">
    <property type="entry name" value="4pyrrole_Mease_sub2"/>
</dbReference>
<dbReference type="PANTHER" id="PTHR46111:SF1">
    <property type="entry name" value="RIBOSOMAL RNA SMALL SUBUNIT METHYLTRANSFERASE I"/>
    <property type="match status" value="1"/>
</dbReference>
<dbReference type="EMBL" id="CP001230">
    <property type="protein sequence ID" value="ACO03970.1"/>
    <property type="molecule type" value="Genomic_DNA"/>
</dbReference>
<evidence type="ECO:0000256" key="6">
    <source>
        <dbReference type="HAMAP-Rule" id="MF_01877"/>
    </source>
</evidence>
<dbReference type="AlphaFoldDB" id="C0QPH3"/>
<dbReference type="GO" id="GO:0070677">
    <property type="term" value="F:rRNA (cytosine-2'-O-)-methyltransferase activity"/>
    <property type="evidence" value="ECO:0007669"/>
    <property type="project" value="UniProtKB-UniRule"/>
</dbReference>
<keyword evidence="5 6" id="KW-0949">S-adenosyl-L-methionine</keyword>
<proteinExistence type="inferred from homology"/>
<dbReference type="Proteomes" id="UP000001366">
    <property type="component" value="Chromosome"/>
</dbReference>
<evidence type="ECO:0000256" key="4">
    <source>
        <dbReference type="ARBA" id="ARBA00022679"/>
    </source>
</evidence>
<dbReference type="eggNOG" id="COG0313">
    <property type="taxonomic scope" value="Bacteria"/>
</dbReference>
<dbReference type="PROSITE" id="PS01296">
    <property type="entry name" value="RSMI"/>
    <property type="match status" value="1"/>
</dbReference>
<evidence type="ECO:0000256" key="2">
    <source>
        <dbReference type="ARBA" id="ARBA00022552"/>
    </source>
</evidence>
<dbReference type="RefSeq" id="WP_012676209.1">
    <property type="nucleotide sequence ID" value="NC_012440.1"/>
</dbReference>
<protein>
    <recommendedName>
        <fullName evidence="6">Ribosomal RNA small subunit methyltransferase I</fullName>
        <ecNumber evidence="6">2.1.1.198</ecNumber>
    </recommendedName>
    <alternativeName>
        <fullName evidence="6">16S rRNA 2'-O-ribose C1402 methyltransferase</fullName>
    </alternativeName>
    <alternativeName>
        <fullName evidence="6">rRNA (cytidine-2'-O-)-methyltransferase RsmI</fullName>
    </alternativeName>
</protein>
<dbReference type="Gene3D" id="3.30.950.10">
    <property type="entry name" value="Methyltransferase, Cobalt-precorrin-4 Transmethylase, Domain 2"/>
    <property type="match status" value="1"/>
</dbReference>
<accession>C0QPH3</accession>
<dbReference type="OrthoDB" id="9809084at2"/>
<keyword evidence="4 6" id="KW-0808">Transferase</keyword>
<comment type="subcellular location">
    <subcellularLocation>
        <location evidence="6">Cytoplasm</location>
    </subcellularLocation>
</comment>
<dbReference type="InterPro" id="IPR000878">
    <property type="entry name" value="4pyrrol_Mease"/>
</dbReference>
<evidence type="ECO:0000256" key="5">
    <source>
        <dbReference type="ARBA" id="ARBA00022691"/>
    </source>
</evidence>
<dbReference type="STRING" id="123214.PERMA_0782"/>
<comment type="catalytic activity">
    <reaction evidence="6">
        <text>cytidine(1402) in 16S rRNA + S-adenosyl-L-methionine = 2'-O-methylcytidine(1402) in 16S rRNA + S-adenosyl-L-homocysteine + H(+)</text>
        <dbReference type="Rhea" id="RHEA:42924"/>
        <dbReference type="Rhea" id="RHEA-COMP:10285"/>
        <dbReference type="Rhea" id="RHEA-COMP:10286"/>
        <dbReference type="ChEBI" id="CHEBI:15378"/>
        <dbReference type="ChEBI" id="CHEBI:57856"/>
        <dbReference type="ChEBI" id="CHEBI:59789"/>
        <dbReference type="ChEBI" id="CHEBI:74495"/>
        <dbReference type="ChEBI" id="CHEBI:82748"/>
        <dbReference type="EC" id="2.1.1.198"/>
    </reaction>
</comment>
<dbReference type="InterPro" id="IPR035996">
    <property type="entry name" value="4pyrrol_Methylase_sf"/>
</dbReference>
<dbReference type="NCBIfam" id="TIGR00096">
    <property type="entry name" value="16S rRNA (cytidine(1402)-2'-O)-methyltransferase"/>
    <property type="match status" value="1"/>
</dbReference>
<dbReference type="PIRSF" id="PIRSF005917">
    <property type="entry name" value="MTase_YraL"/>
    <property type="match status" value="1"/>
</dbReference>
<dbReference type="InterPro" id="IPR008189">
    <property type="entry name" value="rRNA_ssu_MeTfrase_I"/>
</dbReference>
<dbReference type="CDD" id="cd11648">
    <property type="entry name" value="RsmI"/>
    <property type="match status" value="1"/>
</dbReference>
<gene>
    <name evidence="6" type="primary">rsmI</name>
    <name evidence="8" type="ordered locus">PERMA_0782</name>
</gene>
<evidence type="ECO:0000256" key="3">
    <source>
        <dbReference type="ARBA" id="ARBA00022603"/>
    </source>
</evidence>
<dbReference type="FunFam" id="3.40.1010.10:FF:000002">
    <property type="entry name" value="Ribosomal RNA small subunit methyltransferase I"/>
    <property type="match status" value="1"/>
</dbReference>
<reference evidence="8 9" key="1">
    <citation type="journal article" date="2009" name="J. Bacteriol.">
        <title>Complete and draft genome sequences of six members of the Aquificales.</title>
        <authorList>
            <person name="Reysenbach A.L."/>
            <person name="Hamamura N."/>
            <person name="Podar M."/>
            <person name="Griffiths E."/>
            <person name="Ferreira S."/>
            <person name="Hochstein R."/>
            <person name="Heidelberg J."/>
            <person name="Johnson J."/>
            <person name="Mead D."/>
            <person name="Pohorille A."/>
            <person name="Sarmiento M."/>
            <person name="Schweighofer K."/>
            <person name="Seshadri R."/>
            <person name="Voytek M.A."/>
        </authorList>
    </citation>
    <scope>NUCLEOTIDE SEQUENCE [LARGE SCALE GENOMIC DNA]</scope>
    <source>
        <strain evidence="9">DSM 14350 / EX-H1</strain>
    </source>
</reference>
<name>C0QPH3_PERMH</name>
<evidence type="ECO:0000313" key="8">
    <source>
        <dbReference type="EMBL" id="ACO03970.1"/>
    </source>
</evidence>
<evidence type="ECO:0000259" key="7">
    <source>
        <dbReference type="Pfam" id="PF00590"/>
    </source>
</evidence>
<evidence type="ECO:0000256" key="1">
    <source>
        <dbReference type="ARBA" id="ARBA00022490"/>
    </source>
</evidence>
<keyword evidence="2 6" id="KW-0698">rRNA processing</keyword>
<dbReference type="FunFam" id="3.30.950.10:FF:000002">
    <property type="entry name" value="Ribosomal RNA small subunit methyltransferase I"/>
    <property type="match status" value="1"/>
</dbReference>
<evidence type="ECO:0000313" key="9">
    <source>
        <dbReference type="Proteomes" id="UP000001366"/>
    </source>
</evidence>
<comment type="similarity">
    <text evidence="6">Belongs to the methyltransferase superfamily. RsmI family.</text>
</comment>
<sequence>MGTLYIVATPIGNLKDITYRAVEILKNVDIIACEDTRVTRKLLSHYGITGKKLVSYHEHIEEKASDKIISLLKEGMDIALVSDAGTPCISDPGYRVVKKAWENSINVVPIPGPFAGAAALSASGLPSDRFIFVGFLPQKEKKKKEEIERLKQIGYTFILYESPLRVLKTLKIIEEIIPDSEVVVGKEITKIHERFIRGNIKDVYRYLDQNKDIIKGEFVIICNPVQSEEFNEDYIIEMAEELYKKGKRIKEISKIISEETGFPKNRIYKLLLKKFNT</sequence>
<dbReference type="Gene3D" id="3.40.1010.10">
    <property type="entry name" value="Cobalt-precorrin-4 Transmethylase, Domain 1"/>
    <property type="match status" value="1"/>
</dbReference>
<dbReference type="KEGG" id="pmx:PERMA_0782"/>
<dbReference type="GO" id="GO:0005737">
    <property type="term" value="C:cytoplasm"/>
    <property type="evidence" value="ECO:0007669"/>
    <property type="project" value="UniProtKB-SubCell"/>
</dbReference>
<dbReference type="Pfam" id="PF00590">
    <property type="entry name" value="TP_methylase"/>
    <property type="match status" value="1"/>
</dbReference>
<dbReference type="HOGENOM" id="CLU_044779_2_0_0"/>
<dbReference type="HAMAP" id="MF_01877">
    <property type="entry name" value="16SrRNA_methyltr_I"/>
    <property type="match status" value="1"/>
</dbReference>
<comment type="function">
    <text evidence="6">Catalyzes the 2'-O-methylation of the ribose of cytidine 1402 (C1402) in 16S rRNA.</text>
</comment>
<dbReference type="EC" id="2.1.1.198" evidence="6"/>
<organism evidence="8 9">
    <name type="scientific">Persephonella marina (strain DSM 14350 / EX-H1)</name>
    <dbReference type="NCBI Taxonomy" id="123214"/>
    <lineage>
        <taxon>Bacteria</taxon>
        <taxon>Pseudomonadati</taxon>
        <taxon>Aquificota</taxon>
        <taxon>Aquificia</taxon>
        <taxon>Aquificales</taxon>
        <taxon>Hydrogenothermaceae</taxon>
        <taxon>Persephonella</taxon>
    </lineage>
</organism>
<keyword evidence="9" id="KW-1185">Reference proteome</keyword>
<dbReference type="InterPro" id="IPR018063">
    <property type="entry name" value="SAM_MeTrfase_RsmI_CS"/>
</dbReference>